<dbReference type="AlphaFoldDB" id="A0AAP0PP23"/>
<dbReference type="Proteomes" id="UP001419268">
    <property type="component" value="Unassembled WGS sequence"/>
</dbReference>
<evidence type="ECO:0000313" key="3">
    <source>
        <dbReference type="Proteomes" id="UP001419268"/>
    </source>
</evidence>
<feature type="region of interest" description="Disordered" evidence="1">
    <location>
        <begin position="1"/>
        <end position="26"/>
    </location>
</feature>
<dbReference type="EMBL" id="JBBNAG010000003">
    <property type="protein sequence ID" value="KAK9147716.1"/>
    <property type="molecule type" value="Genomic_DNA"/>
</dbReference>
<protein>
    <submittedName>
        <fullName evidence="2">Uncharacterized protein</fullName>
    </submittedName>
</protein>
<proteinExistence type="predicted"/>
<sequence>MSFRGTTNNGDQWRVDSGAAQRAHHKSRWFPRRLRTTIWPIATTREAACTTMASEAGDDNAATAFEAMTAETTPPPKNATTYFWGERDRELMVNRRVERQEEIWPRERDRESTEAGEFSRERDKELMGGGEGGC</sequence>
<evidence type="ECO:0000256" key="1">
    <source>
        <dbReference type="SAM" id="MobiDB-lite"/>
    </source>
</evidence>
<organism evidence="2 3">
    <name type="scientific">Stephania cephalantha</name>
    <dbReference type="NCBI Taxonomy" id="152367"/>
    <lineage>
        <taxon>Eukaryota</taxon>
        <taxon>Viridiplantae</taxon>
        <taxon>Streptophyta</taxon>
        <taxon>Embryophyta</taxon>
        <taxon>Tracheophyta</taxon>
        <taxon>Spermatophyta</taxon>
        <taxon>Magnoliopsida</taxon>
        <taxon>Ranunculales</taxon>
        <taxon>Menispermaceae</taxon>
        <taxon>Menispermoideae</taxon>
        <taxon>Cissampelideae</taxon>
        <taxon>Stephania</taxon>
    </lineage>
</organism>
<feature type="compositionally biased region" description="Basic and acidic residues" evidence="1">
    <location>
        <begin position="102"/>
        <end position="126"/>
    </location>
</feature>
<feature type="compositionally biased region" description="Polar residues" evidence="1">
    <location>
        <begin position="1"/>
        <end position="11"/>
    </location>
</feature>
<evidence type="ECO:0000313" key="2">
    <source>
        <dbReference type="EMBL" id="KAK9147716.1"/>
    </source>
</evidence>
<reference evidence="2 3" key="1">
    <citation type="submission" date="2024-01" db="EMBL/GenBank/DDBJ databases">
        <title>Genome assemblies of Stephania.</title>
        <authorList>
            <person name="Yang L."/>
        </authorList>
    </citation>
    <scope>NUCLEOTIDE SEQUENCE [LARGE SCALE GENOMIC DNA]</scope>
    <source>
        <strain evidence="2">JXDWG</strain>
        <tissue evidence="2">Leaf</tissue>
    </source>
</reference>
<name>A0AAP0PP23_9MAGN</name>
<keyword evidence="3" id="KW-1185">Reference proteome</keyword>
<feature type="region of interest" description="Disordered" evidence="1">
    <location>
        <begin position="102"/>
        <end position="134"/>
    </location>
</feature>
<comment type="caution">
    <text evidence="2">The sequence shown here is derived from an EMBL/GenBank/DDBJ whole genome shotgun (WGS) entry which is preliminary data.</text>
</comment>
<gene>
    <name evidence="2" type="ORF">Scep_006473</name>
</gene>
<accession>A0AAP0PP23</accession>